<proteinExistence type="predicted"/>
<organism evidence="1 2">
    <name type="scientific">Phaseolus coccineus</name>
    <name type="common">Scarlet runner bean</name>
    <name type="synonym">Phaseolus multiflorus</name>
    <dbReference type="NCBI Taxonomy" id="3886"/>
    <lineage>
        <taxon>Eukaryota</taxon>
        <taxon>Viridiplantae</taxon>
        <taxon>Streptophyta</taxon>
        <taxon>Embryophyta</taxon>
        <taxon>Tracheophyta</taxon>
        <taxon>Spermatophyta</taxon>
        <taxon>Magnoliopsida</taxon>
        <taxon>eudicotyledons</taxon>
        <taxon>Gunneridae</taxon>
        <taxon>Pentapetalae</taxon>
        <taxon>rosids</taxon>
        <taxon>fabids</taxon>
        <taxon>Fabales</taxon>
        <taxon>Fabaceae</taxon>
        <taxon>Papilionoideae</taxon>
        <taxon>50 kb inversion clade</taxon>
        <taxon>NPAAA clade</taxon>
        <taxon>indigoferoid/millettioid clade</taxon>
        <taxon>Phaseoleae</taxon>
        <taxon>Phaseolus</taxon>
    </lineage>
</organism>
<dbReference type="Proteomes" id="UP001374584">
    <property type="component" value="Unassembled WGS sequence"/>
</dbReference>
<reference evidence="1 2" key="1">
    <citation type="submission" date="2024-01" db="EMBL/GenBank/DDBJ databases">
        <title>The genomes of 5 underutilized Papilionoideae crops provide insights into root nodulation and disease resistanc.</title>
        <authorList>
            <person name="Jiang F."/>
        </authorList>
    </citation>
    <scope>NUCLEOTIDE SEQUENCE [LARGE SCALE GENOMIC DNA]</scope>
    <source>
        <strain evidence="1">JINMINGXINNONG_FW02</strain>
        <tissue evidence="1">Leaves</tissue>
    </source>
</reference>
<keyword evidence="2" id="KW-1185">Reference proteome</keyword>
<accession>A0AAN9M2L2</accession>
<comment type="caution">
    <text evidence="1">The sequence shown here is derived from an EMBL/GenBank/DDBJ whole genome shotgun (WGS) entry which is preliminary data.</text>
</comment>
<sequence length="135" mass="14454">MLLCRLELFGIGDTKFGGIGVSPTGSVPLGYLCSASKGSYAGVLKDSVAAHAISCCTTIIRFCNGLCLKNSMHNSAATFMECINFPFSLEAVLDMFFCIRSRNGREEACQLLALHDPIAKSFGGLCIIMQLNFAV</sequence>
<evidence type="ECO:0000313" key="2">
    <source>
        <dbReference type="Proteomes" id="UP001374584"/>
    </source>
</evidence>
<protein>
    <submittedName>
        <fullName evidence="1">Uncharacterized protein</fullName>
    </submittedName>
</protein>
<evidence type="ECO:0000313" key="1">
    <source>
        <dbReference type="EMBL" id="KAK7346647.1"/>
    </source>
</evidence>
<name>A0AAN9M2L2_PHACN</name>
<gene>
    <name evidence="1" type="ORF">VNO80_21170</name>
</gene>
<dbReference type="AlphaFoldDB" id="A0AAN9M2L2"/>
<dbReference type="EMBL" id="JAYMYR010000008">
    <property type="protein sequence ID" value="KAK7346647.1"/>
    <property type="molecule type" value="Genomic_DNA"/>
</dbReference>